<name>A0A8H3XE31_GIGMA</name>
<keyword evidence="2" id="KW-1185">Reference proteome</keyword>
<gene>
    <name evidence="1" type="ORF">F8M41_001683</name>
</gene>
<accession>A0A8H3XE31</accession>
<protein>
    <submittedName>
        <fullName evidence="1">Uncharacterized protein</fullName>
    </submittedName>
</protein>
<proteinExistence type="predicted"/>
<organism evidence="1 2">
    <name type="scientific">Gigaspora margarita</name>
    <dbReference type="NCBI Taxonomy" id="4874"/>
    <lineage>
        <taxon>Eukaryota</taxon>
        <taxon>Fungi</taxon>
        <taxon>Fungi incertae sedis</taxon>
        <taxon>Mucoromycota</taxon>
        <taxon>Glomeromycotina</taxon>
        <taxon>Glomeromycetes</taxon>
        <taxon>Diversisporales</taxon>
        <taxon>Gigasporaceae</taxon>
        <taxon>Gigaspora</taxon>
    </lineage>
</organism>
<evidence type="ECO:0000313" key="1">
    <source>
        <dbReference type="EMBL" id="KAF0453760.1"/>
    </source>
</evidence>
<reference evidence="1 2" key="1">
    <citation type="journal article" date="2019" name="Environ. Microbiol.">
        <title>At the nexus of three kingdoms: the genome of the mycorrhizal fungus Gigaspora margarita provides insights into plant, endobacterial and fungal interactions.</title>
        <authorList>
            <person name="Venice F."/>
            <person name="Ghignone S."/>
            <person name="Salvioli di Fossalunga A."/>
            <person name="Amselem J."/>
            <person name="Novero M."/>
            <person name="Xianan X."/>
            <person name="Sedzielewska Toro K."/>
            <person name="Morin E."/>
            <person name="Lipzen A."/>
            <person name="Grigoriev I.V."/>
            <person name="Henrissat B."/>
            <person name="Martin F.M."/>
            <person name="Bonfante P."/>
        </authorList>
    </citation>
    <scope>NUCLEOTIDE SEQUENCE [LARGE SCALE GENOMIC DNA]</scope>
    <source>
        <strain evidence="1 2">BEG34</strain>
    </source>
</reference>
<dbReference type="EMBL" id="WTPW01001136">
    <property type="protein sequence ID" value="KAF0453760.1"/>
    <property type="molecule type" value="Genomic_DNA"/>
</dbReference>
<dbReference type="AlphaFoldDB" id="A0A8H3XE31"/>
<sequence length="109" mass="12400">MCISCTCITFGFFVGGAVRSGVLKLSLGVIVSKTVKGKENVPHYKQKRKRDRNGIGIEMNEYMAFTYYQNMPRLTWTQNTMLCKSTCDVSQGERFRYDYAYGIIATAIE</sequence>
<comment type="caution">
    <text evidence="1">The sequence shown here is derived from an EMBL/GenBank/DDBJ whole genome shotgun (WGS) entry which is preliminary data.</text>
</comment>
<dbReference type="Proteomes" id="UP000439903">
    <property type="component" value="Unassembled WGS sequence"/>
</dbReference>
<evidence type="ECO:0000313" key="2">
    <source>
        <dbReference type="Proteomes" id="UP000439903"/>
    </source>
</evidence>